<feature type="domain" description="Enoyl reductase (ER)" evidence="6">
    <location>
        <begin position="8"/>
        <end position="337"/>
    </location>
</feature>
<evidence type="ECO:0000313" key="7">
    <source>
        <dbReference type="EMBL" id="MBC5648821.1"/>
    </source>
</evidence>
<dbReference type="SMART" id="SM00829">
    <property type="entry name" value="PKS_ER"/>
    <property type="match status" value="1"/>
</dbReference>
<dbReference type="CDD" id="cd08234">
    <property type="entry name" value="threonine_DH_like"/>
    <property type="match status" value="1"/>
</dbReference>
<dbReference type="RefSeq" id="WP_186858272.1">
    <property type="nucleotide sequence ID" value="NZ_JACOON010000005.1"/>
</dbReference>
<dbReference type="InterPro" id="IPR036291">
    <property type="entry name" value="NAD(P)-bd_dom_sf"/>
</dbReference>
<dbReference type="InterPro" id="IPR050129">
    <property type="entry name" value="Zn_alcohol_dh"/>
</dbReference>
<dbReference type="Gene3D" id="3.90.180.10">
    <property type="entry name" value="Medium-chain alcohol dehydrogenases, catalytic domain"/>
    <property type="match status" value="1"/>
</dbReference>
<comment type="caution">
    <text evidence="7">The sequence shown here is derived from an EMBL/GenBank/DDBJ whole genome shotgun (WGS) entry which is preliminary data.</text>
</comment>
<keyword evidence="8" id="KW-1185">Reference proteome</keyword>
<dbReference type="Gene3D" id="3.40.50.720">
    <property type="entry name" value="NAD(P)-binding Rossmann-like Domain"/>
    <property type="match status" value="1"/>
</dbReference>
<dbReference type="PANTHER" id="PTHR43401:SF2">
    <property type="entry name" value="L-THREONINE 3-DEHYDROGENASE"/>
    <property type="match status" value="1"/>
</dbReference>
<dbReference type="SUPFAM" id="SSF51735">
    <property type="entry name" value="NAD(P)-binding Rossmann-fold domains"/>
    <property type="match status" value="1"/>
</dbReference>
<protein>
    <submittedName>
        <fullName evidence="7">Zinc-dependent alcohol dehydrogenase family protein</fullName>
    </submittedName>
</protein>
<dbReference type="SUPFAM" id="SSF50129">
    <property type="entry name" value="GroES-like"/>
    <property type="match status" value="1"/>
</dbReference>
<keyword evidence="5" id="KW-0472">Membrane</keyword>
<keyword evidence="5" id="KW-1133">Transmembrane helix</keyword>
<evidence type="ECO:0000256" key="5">
    <source>
        <dbReference type="SAM" id="Phobius"/>
    </source>
</evidence>
<proteinExistence type="inferred from homology"/>
<gene>
    <name evidence="7" type="ORF">H8S18_10780</name>
</gene>
<dbReference type="InterPro" id="IPR013154">
    <property type="entry name" value="ADH-like_N"/>
</dbReference>
<evidence type="ECO:0000313" key="8">
    <source>
        <dbReference type="Proteomes" id="UP000606889"/>
    </source>
</evidence>
<evidence type="ECO:0000256" key="2">
    <source>
        <dbReference type="ARBA" id="ARBA00022833"/>
    </source>
</evidence>
<evidence type="ECO:0000256" key="3">
    <source>
        <dbReference type="ARBA" id="ARBA00023002"/>
    </source>
</evidence>
<dbReference type="PROSITE" id="PS00059">
    <property type="entry name" value="ADH_ZINC"/>
    <property type="match status" value="1"/>
</dbReference>
<feature type="transmembrane region" description="Helical" evidence="5">
    <location>
        <begin position="166"/>
        <end position="192"/>
    </location>
</feature>
<dbReference type="InterPro" id="IPR020843">
    <property type="entry name" value="ER"/>
</dbReference>
<keyword evidence="1 4" id="KW-0479">Metal-binding</keyword>
<comment type="similarity">
    <text evidence="4">Belongs to the zinc-containing alcohol dehydrogenase family.</text>
</comment>
<dbReference type="InterPro" id="IPR011032">
    <property type="entry name" value="GroES-like_sf"/>
</dbReference>
<comment type="cofactor">
    <cofactor evidence="4">
        <name>Zn(2+)</name>
        <dbReference type="ChEBI" id="CHEBI:29105"/>
    </cofactor>
</comment>
<dbReference type="EMBL" id="JACOON010000005">
    <property type="protein sequence ID" value="MBC5648821.1"/>
    <property type="molecule type" value="Genomic_DNA"/>
</dbReference>
<reference evidence="7 8" key="1">
    <citation type="submission" date="2020-08" db="EMBL/GenBank/DDBJ databases">
        <title>Genome public.</title>
        <authorList>
            <person name="Liu C."/>
            <person name="Sun Q."/>
        </authorList>
    </citation>
    <scope>NUCLEOTIDE SEQUENCE [LARGE SCALE GENOMIC DNA]</scope>
    <source>
        <strain evidence="7 8">NSJ-35</strain>
    </source>
</reference>
<keyword evidence="2 4" id="KW-0862">Zinc</keyword>
<dbReference type="Proteomes" id="UP000606889">
    <property type="component" value="Unassembled WGS sequence"/>
</dbReference>
<dbReference type="InterPro" id="IPR013149">
    <property type="entry name" value="ADH-like_C"/>
</dbReference>
<keyword evidence="3" id="KW-0560">Oxidoreductase</keyword>
<sequence>MKAAVFYGKHDIRVEDIPMPKVGDDDVLIRVKACGVCGTDVHIYNGDPGSAEVVPPRVLGHEFSGMVEEVGKNVTEFKPGDRVCVDPNELCGGCYYCRSGIGHFCENMIGYGTSGNGAFAEFCSVKKSQVLKIADTTTFTEGAMAEPVSCCLHGVDMCNIKSGDKVAVIGGGMIGLIILQLASIAGATQVALIEPVEGKRKMGEKLGATVCIDPASQDVEKELKEHGIDRLDAVIECVGLPKTMEQAIQLAGNKSVAMLFGLASPEDTITIKPYDLFRKEVDVKASYINPYTIDRAAELINSRRIDVGFMQCEPLPLERLVDAVSDLELRKQGKLIIDPAL</sequence>
<evidence type="ECO:0000259" key="6">
    <source>
        <dbReference type="SMART" id="SM00829"/>
    </source>
</evidence>
<dbReference type="PANTHER" id="PTHR43401">
    <property type="entry name" value="L-THREONINE 3-DEHYDROGENASE"/>
    <property type="match status" value="1"/>
</dbReference>
<evidence type="ECO:0000256" key="1">
    <source>
        <dbReference type="ARBA" id="ARBA00022723"/>
    </source>
</evidence>
<dbReference type="Pfam" id="PF00107">
    <property type="entry name" value="ADH_zinc_N"/>
    <property type="match status" value="1"/>
</dbReference>
<dbReference type="Pfam" id="PF08240">
    <property type="entry name" value="ADH_N"/>
    <property type="match status" value="1"/>
</dbReference>
<organism evidence="7 8">
    <name type="scientific">Christensenella tenuis</name>
    <dbReference type="NCBI Taxonomy" id="2763033"/>
    <lineage>
        <taxon>Bacteria</taxon>
        <taxon>Bacillati</taxon>
        <taxon>Bacillota</taxon>
        <taxon>Clostridia</taxon>
        <taxon>Christensenellales</taxon>
        <taxon>Christensenellaceae</taxon>
        <taxon>Christensenella</taxon>
    </lineage>
</organism>
<keyword evidence="5" id="KW-0812">Transmembrane</keyword>
<name>A0ABR7EGF4_9FIRM</name>
<accession>A0ABR7EGF4</accession>
<evidence type="ECO:0000256" key="4">
    <source>
        <dbReference type="RuleBase" id="RU361277"/>
    </source>
</evidence>
<dbReference type="InterPro" id="IPR002328">
    <property type="entry name" value="ADH_Zn_CS"/>
</dbReference>